<dbReference type="InterPro" id="IPR005533">
    <property type="entry name" value="AMOP_dom"/>
</dbReference>
<evidence type="ECO:0008006" key="12">
    <source>
        <dbReference type="Google" id="ProtNLM"/>
    </source>
</evidence>
<accession>A0AA39H566</accession>
<feature type="transmembrane region" description="Helical" evidence="6">
    <location>
        <begin position="1314"/>
        <end position="1338"/>
    </location>
</feature>
<evidence type="ECO:0000256" key="6">
    <source>
        <dbReference type="SAM" id="Phobius"/>
    </source>
</evidence>
<gene>
    <name evidence="10" type="ORF">QR680_003054</name>
</gene>
<feature type="compositionally biased region" description="Polar residues" evidence="5">
    <location>
        <begin position="1386"/>
        <end position="1396"/>
    </location>
</feature>
<organism evidence="10 11">
    <name type="scientific">Steinernema hermaphroditum</name>
    <dbReference type="NCBI Taxonomy" id="289476"/>
    <lineage>
        <taxon>Eukaryota</taxon>
        <taxon>Metazoa</taxon>
        <taxon>Ecdysozoa</taxon>
        <taxon>Nematoda</taxon>
        <taxon>Chromadorea</taxon>
        <taxon>Rhabditida</taxon>
        <taxon>Tylenchina</taxon>
        <taxon>Panagrolaimomorpha</taxon>
        <taxon>Strongyloidoidea</taxon>
        <taxon>Steinernematidae</taxon>
        <taxon>Steinernema</taxon>
    </lineage>
</organism>
<evidence type="ECO:0000256" key="1">
    <source>
        <dbReference type="ARBA" id="ARBA00004370"/>
    </source>
</evidence>
<keyword evidence="2 6" id="KW-0812">Transmembrane</keyword>
<keyword evidence="7" id="KW-0732">Signal</keyword>
<dbReference type="InterPro" id="IPR051495">
    <property type="entry name" value="Epithelial_Barrier/Signaling"/>
</dbReference>
<keyword evidence="11" id="KW-1185">Reference proteome</keyword>
<dbReference type="Pfam" id="PF24464">
    <property type="entry name" value="Ig_F54D1_6_2"/>
    <property type="match status" value="1"/>
</dbReference>
<evidence type="ECO:0000256" key="3">
    <source>
        <dbReference type="ARBA" id="ARBA00022989"/>
    </source>
</evidence>
<dbReference type="InterPro" id="IPR056075">
    <property type="entry name" value="DUF7658"/>
</dbReference>
<dbReference type="Pfam" id="PF06119">
    <property type="entry name" value="NIDO"/>
    <property type="match status" value="1"/>
</dbReference>
<dbReference type="EMBL" id="JAUCMV010000005">
    <property type="protein sequence ID" value="KAK0399445.1"/>
    <property type="molecule type" value="Genomic_DNA"/>
</dbReference>
<dbReference type="SMART" id="SM00539">
    <property type="entry name" value="NIDO"/>
    <property type="match status" value="1"/>
</dbReference>
<comment type="subcellular location">
    <subcellularLocation>
        <location evidence="1">Membrane</location>
    </subcellularLocation>
</comment>
<dbReference type="PROSITE" id="PS51220">
    <property type="entry name" value="NIDO"/>
    <property type="match status" value="1"/>
</dbReference>
<dbReference type="Pfam" id="PF03782">
    <property type="entry name" value="AMOP"/>
    <property type="match status" value="1"/>
</dbReference>
<evidence type="ECO:0000313" key="10">
    <source>
        <dbReference type="EMBL" id="KAK0399445.1"/>
    </source>
</evidence>
<keyword evidence="3 6" id="KW-1133">Transmembrane helix</keyword>
<name>A0AA39H566_9BILA</name>
<dbReference type="InterPro" id="IPR057018">
    <property type="entry name" value="F54D1_6-like_Ig-like"/>
</dbReference>
<evidence type="ECO:0000256" key="4">
    <source>
        <dbReference type="ARBA" id="ARBA00023136"/>
    </source>
</evidence>
<keyword evidence="4 6" id="KW-0472">Membrane</keyword>
<evidence type="ECO:0000256" key="7">
    <source>
        <dbReference type="SAM" id="SignalP"/>
    </source>
</evidence>
<sequence>MREFSLVALFWLVAICAAQQQAANPPPATNQNVNPGQESGQFFSGTGFNPFYGANLVPFGRDVGDHKVEQMLLTQGQTINLHMYFPFYGALYNYTTISVNGYMGFAAVNDQGQTINVGPSTNWPESSDPAMIAPYLCKQQVTQNMPPGMQAGIYYRVHMRQSMFGRGSNNNLNQGGTMSGSSYFGTRTQSCPNTGQYSYVQCDQNSDYFLDEMMRWLQEGVAGAAAFRADAAVVVTWHNLATSVASRESATAGRLSTYQVIWLTDQPGRLSYVIINYDKLGYDASDIMDNGRMGRCQALFNGGNHTGMVPIDPSQQFKNQPSILSQRSGVPHMVRGRYMFRVDDVVRPAGCSNKTGGTYPMLIYPNIVNMLGEMTVDVNALCLDRTQTYVLMIEQRQPAPCQVINPSLARCTLPKIFDWGTKTVYFQPQSQGANDEKAFVGYIYFVPPTLDPMRLDIGNVYKWFKNPITDQHMKITWFPRNFTNPEIFNTQQYIRISDDAIYATTLGLYVIGYKEAKDETIKKFSPHHRTLCRLATIQNRNTPEYRWKAQEEMIDINRVEQWYMTDWERMNELYTYRLGYLKLAPIKASQTDVLHAGELYPGLVSAPISIHWLWTSYNNKFSTTSFNPTDQKAREEFIVKKATEMCHDWYDEDGAQFNFIRDTETNASCPCVEAQAKMDLGRYMPHPRCSQTFRDVTCTAMIGANNCYMSAQNIYGSYADSGRNYDSRNTVRFPTHYGQVCCYDLNGKLMQTSYQPVIKVIQETPYNPGFPTRAYEFGTAPYMGQYEVPGLSTFHHDYMPYFLCCKFAKARCQMFYWRRPSSGCQQYQPPAIGEAFGAGTFNTIDNDKFVFNEPGVYTLLYIPKTLTTPEVRIQVRLERYPDRRVDFGLWGKATSQANLVQPTNATVITGIAIEASGTDRVHVLARGDTRRFRYRTSVIVGNILRYFDTMRIQRFKGILVYVNNVERGQPEVYVVLEEAQIGIRIRESYAIDIDRLPNYQESMGLLDVQISVPPQYGVRPDGDKTREQQLREQYHLPRVSGLIRPFPDQSAGSAFQGLTFNEVNSETYRQQIIQQYRVPGSGEAGSEINQPGSYGTIPLSNMFTSSKDEDKKFDVFPEASMRSEGIYKTAPEYSLGPYRFHPKTGVDVTQLVKNCRDLENRPINAQPMQSLVYEEYGRRCPDHPADIVSLCGDNVPCFFDYTMLNARTLAEAAMARWDSFTIDRMSAIRQYNSCGPINIEYPEYMIKVPSVGSAYLDTDSARFECAQTHWIKGDYNYKCSMVADYNRPNDYRFQWNKGEQPWCRSREKENFLKWLAAILGLLGVILVIMMIFMCCWCVKENQKKKARDKRVVTPYQDNRGYPGYYPPKGTSLDDTASQPFLRDTHTPNTPSPQKQPLLTPMRNEPEKEPLEGSTPSTPMTEGRNRDFHGFTTPV</sequence>
<evidence type="ECO:0000256" key="2">
    <source>
        <dbReference type="ARBA" id="ARBA00022692"/>
    </source>
</evidence>
<protein>
    <recommendedName>
        <fullName evidence="12">AMOP domain-containing protein</fullName>
    </recommendedName>
</protein>
<dbReference type="Pfam" id="PF24678">
    <property type="entry name" value="DUF7658"/>
    <property type="match status" value="1"/>
</dbReference>
<reference evidence="10" key="1">
    <citation type="submission" date="2023-06" db="EMBL/GenBank/DDBJ databases">
        <title>Genomic analysis of the entomopathogenic nematode Steinernema hermaphroditum.</title>
        <authorList>
            <person name="Schwarz E.M."/>
            <person name="Heppert J.K."/>
            <person name="Baniya A."/>
            <person name="Schwartz H.T."/>
            <person name="Tan C.-H."/>
            <person name="Antoshechkin I."/>
            <person name="Sternberg P.W."/>
            <person name="Goodrich-Blair H."/>
            <person name="Dillman A.R."/>
        </authorList>
    </citation>
    <scope>NUCLEOTIDE SEQUENCE</scope>
    <source>
        <strain evidence="10">PS9179</strain>
        <tissue evidence="10">Whole animal</tissue>
    </source>
</reference>
<dbReference type="InterPro" id="IPR057019">
    <property type="entry name" value="F54D1_6-like_Ig-like_2"/>
</dbReference>
<proteinExistence type="predicted"/>
<dbReference type="GO" id="GO:0007160">
    <property type="term" value="P:cell-matrix adhesion"/>
    <property type="evidence" value="ECO:0007669"/>
    <property type="project" value="InterPro"/>
</dbReference>
<dbReference type="PANTHER" id="PTHR13802:SF60">
    <property type="entry name" value="PROTEIN CBG06057"/>
    <property type="match status" value="1"/>
</dbReference>
<feature type="chain" id="PRO_5041380175" description="AMOP domain-containing protein" evidence="7">
    <location>
        <begin position="19"/>
        <end position="1434"/>
    </location>
</feature>
<feature type="domain" description="NIDO" evidence="9">
    <location>
        <begin position="182"/>
        <end position="345"/>
    </location>
</feature>
<comment type="caution">
    <text evidence="10">The sequence shown here is derived from an EMBL/GenBank/DDBJ whole genome shotgun (WGS) entry which is preliminary data.</text>
</comment>
<dbReference type="Proteomes" id="UP001175271">
    <property type="component" value="Unassembled WGS sequence"/>
</dbReference>
<evidence type="ECO:0000259" key="9">
    <source>
        <dbReference type="PROSITE" id="PS51220"/>
    </source>
</evidence>
<evidence type="ECO:0000256" key="5">
    <source>
        <dbReference type="SAM" id="MobiDB-lite"/>
    </source>
</evidence>
<dbReference type="PROSITE" id="PS50856">
    <property type="entry name" value="AMOP"/>
    <property type="match status" value="1"/>
</dbReference>
<feature type="domain" description="AMOP" evidence="8">
    <location>
        <begin position="638"/>
        <end position="819"/>
    </location>
</feature>
<evidence type="ECO:0000259" key="8">
    <source>
        <dbReference type="PROSITE" id="PS50856"/>
    </source>
</evidence>
<dbReference type="InterPro" id="IPR057017">
    <property type="entry name" value="F54D1_6-like_C"/>
</dbReference>
<dbReference type="InterPro" id="IPR003886">
    <property type="entry name" value="NIDO_dom"/>
</dbReference>
<evidence type="ECO:0000313" key="11">
    <source>
        <dbReference type="Proteomes" id="UP001175271"/>
    </source>
</evidence>
<dbReference type="Pfam" id="PF24462">
    <property type="entry name" value="Ig_F54D1_6"/>
    <property type="match status" value="1"/>
</dbReference>
<dbReference type="SMART" id="SM00723">
    <property type="entry name" value="AMOP"/>
    <property type="match status" value="1"/>
</dbReference>
<feature type="region of interest" description="Disordered" evidence="5">
    <location>
        <begin position="1357"/>
        <end position="1434"/>
    </location>
</feature>
<dbReference type="PANTHER" id="PTHR13802">
    <property type="entry name" value="MUCIN 4-RELATED"/>
    <property type="match status" value="1"/>
</dbReference>
<dbReference type="GO" id="GO:0016020">
    <property type="term" value="C:membrane"/>
    <property type="evidence" value="ECO:0007669"/>
    <property type="project" value="UniProtKB-SubCell"/>
</dbReference>
<dbReference type="Pfam" id="PF24469">
    <property type="entry name" value="F54D1_6_C"/>
    <property type="match status" value="1"/>
</dbReference>
<feature type="signal peptide" evidence="7">
    <location>
        <begin position="1"/>
        <end position="18"/>
    </location>
</feature>